<evidence type="ECO:0000256" key="3">
    <source>
        <dbReference type="ARBA" id="ARBA00022629"/>
    </source>
</evidence>
<proteinExistence type="inferred from homology"/>
<name>A0A1Q2L2G1_9BACL</name>
<sequence>MVTGDGSYIKKINRSLILQTIIGHGIISRADLSKVVGLNKATISVQVSDLLDEELIIETQQEHSGVGRKPIMLSLNRDCGYALGIDLDYKHITFTLSDLLGHPVLAETLPLTTSDYDTIVSLLTDRIKKYEQKCSDSRYGMIGVVIGIHGTVGKDEKVYFVPQHQWRDKDLKADLAKEIEASIHIENNANLSAFAEKVFNYHDSDNLLCVTMYSGMGLGIIMNGDLLKGYDGFAGEMGHMVIFPHGKPCPCGNRGCWELYASESKLLAQLAELKNKPDITYKDVRNWIADEDPAVCGHLDQFFEYLAIGLNNIINLYNPESLILNSDILKMQPNAIDKIRGHLHSKMSHYRELSISVLGKDACVMGACAMALKNFLEVPELRLELPSQQLPLTVSNGSGTTAAL</sequence>
<dbReference type="Gene3D" id="1.10.10.10">
    <property type="entry name" value="Winged helix-like DNA-binding domain superfamily/Winged helix DNA-binding domain"/>
    <property type="match status" value="1"/>
</dbReference>
<dbReference type="PANTHER" id="PTHR18964:SF149">
    <property type="entry name" value="BIFUNCTIONAL UDP-N-ACETYLGLUCOSAMINE 2-EPIMERASE_N-ACETYLMANNOSAMINE KINASE"/>
    <property type="match status" value="1"/>
</dbReference>
<evidence type="ECO:0000256" key="2">
    <source>
        <dbReference type="ARBA" id="ARBA00006479"/>
    </source>
</evidence>
<evidence type="ECO:0000256" key="1">
    <source>
        <dbReference type="ARBA" id="ARBA00002486"/>
    </source>
</evidence>
<dbReference type="OrthoDB" id="9796533at2"/>
<dbReference type="RefSeq" id="WP_077590526.1">
    <property type="nucleotide sequence ID" value="NZ_CP019640.1"/>
</dbReference>
<dbReference type="GO" id="GO:0042732">
    <property type="term" value="P:D-xylose metabolic process"/>
    <property type="evidence" value="ECO:0007669"/>
    <property type="project" value="UniProtKB-KW"/>
</dbReference>
<dbReference type="SUPFAM" id="SSF53067">
    <property type="entry name" value="Actin-like ATPase domain"/>
    <property type="match status" value="1"/>
</dbReference>
<dbReference type="Pfam" id="PF00480">
    <property type="entry name" value="ROK"/>
    <property type="match status" value="1"/>
</dbReference>
<dbReference type="InterPro" id="IPR036390">
    <property type="entry name" value="WH_DNA-bd_sf"/>
</dbReference>
<organism evidence="4 5">
    <name type="scientific">Planococcus lenghuensis</name>
    <dbReference type="NCBI Taxonomy" id="2213202"/>
    <lineage>
        <taxon>Bacteria</taxon>
        <taxon>Bacillati</taxon>
        <taxon>Bacillota</taxon>
        <taxon>Bacilli</taxon>
        <taxon>Bacillales</taxon>
        <taxon>Caryophanaceae</taxon>
        <taxon>Planococcus</taxon>
    </lineage>
</organism>
<dbReference type="InterPro" id="IPR049874">
    <property type="entry name" value="ROK_cs"/>
</dbReference>
<keyword evidence="5" id="KW-1185">Reference proteome</keyword>
<dbReference type="EMBL" id="CP019640">
    <property type="protein sequence ID" value="AQQ54630.1"/>
    <property type="molecule type" value="Genomic_DNA"/>
</dbReference>
<dbReference type="InterPro" id="IPR000600">
    <property type="entry name" value="ROK"/>
</dbReference>
<evidence type="ECO:0000313" key="4">
    <source>
        <dbReference type="EMBL" id="AQQ54630.1"/>
    </source>
</evidence>
<dbReference type="CDD" id="cd24077">
    <property type="entry name" value="ASKHA_ATPase_ROK_SaXylR-like"/>
    <property type="match status" value="1"/>
</dbReference>
<gene>
    <name evidence="4" type="ORF">B0X71_16985</name>
</gene>
<dbReference type="Gene3D" id="3.30.420.40">
    <property type="match status" value="2"/>
</dbReference>
<dbReference type="Proteomes" id="UP000188184">
    <property type="component" value="Chromosome"/>
</dbReference>
<comment type="function">
    <text evidence="1">Transcriptional repressor of xylose-utilizing enzymes.</text>
</comment>
<dbReference type="PROSITE" id="PS01125">
    <property type="entry name" value="ROK"/>
    <property type="match status" value="1"/>
</dbReference>
<comment type="similarity">
    <text evidence="2">Belongs to the ROK (NagC/XylR) family.</text>
</comment>
<dbReference type="PANTHER" id="PTHR18964">
    <property type="entry name" value="ROK (REPRESSOR, ORF, KINASE) FAMILY"/>
    <property type="match status" value="1"/>
</dbReference>
<dbReference type="KEGG" id="pmar:B0X71_16985"/>
<evidence type="ECO:0000313" key="5">
    <source>
        <dbReference type="Proteomes" id="UP000188184"/>
    </source>
</evidence>
<dbReference type="InterPro" id="IPR043129">
    <property type="entry name" value="ATPase_NBD"/>
</dbReference>
<keyword evidence="3" id="KW-0859">Xylose metabolism</keyword>
<protein>
    <submittedName>
        <fullName evidence="4">ROK family protein</fullName>
    </submittedName>
</protein>
<dbReference type="InterPro" id="IPR036388">
    <property type="entry name" value="WH-like_DNA-bd_sf"/>
</dbReference>
<dbReference type="AlphaFoldDB" id="A0A1Q2L2G1"/>
<reference evidence="4 5" key="1">
    <citation type="submission" date="2017-02" db="EMBL/GenBank/DDBJ databases">
        <title>The complete genomic sequence of a novel cold adapted crude oil-degrading bacterium Planococcus qaidamina Y42.</title>
        <authorList>
            <person name="Yang R."/>
        </authorList>
    </citation>
    <scope>NUCLEOTIDE SEQUENCE [LARGE SCALE GENOMIC DNA]</scope>
    <source>
        <strain evidence="4 5">Y42</strain>
    </source>
</reference>
<dbReference type="SUPFAM" id="SSF46785">
    <property type="entry name" value="Winged helix' DNA-binding domain"/>
    <property type="match status" value="1"/>
</dbReference>
<accession>A0A1Q2L2G1</accession>
<keyword evidence="3" id="KW-0119">Carbohydrate metabolism</keyword>